<evidence type="ECO:0000313" key="12">
    <source>
        <dbReference type="EMBL" id="KAJ2668466.1"/>
    </source>
</evidence>
<evidence type="ECO:0000259" key="11">
    <source>
        <dbReference type="Pfam" id="PF03175"/>
    </source>
</evidence>
<feature type="region of interest" description="Disordered" evidence="10">
    <location>
        <begin position="616"/>
        <end position="648"/>
    </location>
</feature>
<comment type="caution">
    <text evidence="12">The sequence shown here is derived from an EMBL/GenBank/DDBJ whole genome shotgun (WGS) entry which is preliminary data.</text>
</comment>
<dbReference type="InterPro" id="IPR004868">
    <property type="entry name" value="DNA-dir_DNA_pol_B_mt/vir"/>
</dbReference>
<dbReference type="Pfam" id="PF03175">
    <property type="entry name" value="DNA_pol_B_2"/>
    <property type="match status" value="1"/>
</dbReference>
<dbReference type="InterPro" id="IPR012337">
    <property type="entry name" value="RNaseH-like_sf"/>
</dbReference>
<feature type="region of interest" description="Disordered" evidence="10">
    <location>
        <begin position="579"/>
        <end position="603"/>
    </location>
</feature>
<evidence type="ECO:0000256" key="3">
    <source>
        <dbReference type="ARBA" id="ARBA00014385"/>
    </source>
</evidence>
<evidence type="ECO:0000256" key="1">
    <source>
        <dbReference type="ARBA" id="ARBA00005755"/>
    </source>
</evidence>
<evidence type="ECO:0000256" key="2">
    <source>
        <dbReference type="ARBA" id="ARBA00012417"/>
    </source>
</evidence>
<gene>
    <name evidence="12" type="ORF">GGI25_006442</name>
</gene>
<dbReference type="GO" id="GO:0003677">
    <property type="term" value="F:DNA binding"/>
    <property type="evidence" value="ECO:0007669"/>
    <property type="project" value="UniProtKB-KW"/>
</dbReference>
<evidence type="ECO:0000256" key="7">
    <source>
        <dbReference type="ARBA" id="ARBA00022932"/>
    </source>
</evidence>
<keyword evidence="4" id="KW-0808">Transferase</keyword>
<dbReference type="Proteomes" id="UP001151518">
    <property type="component" value="Unassembled WGS sequence"/>
</dbReference>
<evidence type="ECO:0000256" key="9">
    <source>
        <dbReference type="ARBA" id="ARBA00049244"/>
    </source>
</evidence>
<evidence type="ECO:0000256" key="5">
    <source>
        <dbReference type="ARBA" id="ARBA00022695"/>
    </source>
</evidence>
<comment type="catalytic activity">
    <reaction evidence="9">
        <text>DNA(n) + a 2'-deoxyribonucleoside 5'-triphosphate = DNA(n+1) + diphosphate</text>
        <dbReference type="Rhea" id="RHEA:22508"/>
        <dbReference type="Rhea" id="RHEA-COMP:17339"/>
        <dbReference type="Rhea" id="RHEA-COMP:17340"/>
        <dbReference type="ChEBI" id="CHEBI:33019"/>
        <dbReference type="ChEBI" id="CHEBI:61560"/>
        <dbReference type="ChEBI" id="CHEBI:173112"/>
        <dbReference type="EC" id="2.7.7.7"/>
    </reaction>
</comment>
<feature type="region of interest" description="Disordered" evidence="10">
    <location>
        <begin position="534"/>
        <end position="553"/>
    </location>
</feature>
<dbReference type="SUPFAM" id="SSF56672">
    <property type="entry name" value="DNA/RNA polymerases"/>
    <property type="match status" value="1"/>
</dbReference>
<feature type="domain" description="DNA-directed DNA polymerase family B mitochondria/virus" evidence="11">
    <location>
        <begin position="950"/>
        <end position="1323"/>
    </location>
</feature>
<feature type="compositionally biased region" description="Basic and acidic residues" evidence="10">
    <location>
        <begin position="616"/>
        <end position="640"/>
    </location>
</feature>
<dbReference type="GO" id="GO:0000166">
    <property type="term" value="F:nucleotide binding"/>
    <property type="evidence" value="ECO:0007669"/>
    <property type="project" value="InterPro"/>
</dbReference>
<reference evidence="12" key="1">
    <citation type="submission" date="2022-07" db="EMBL/GenBank/DDBJ databases">
        <title>Phylogenomic reconstructions and comparative analyses of Kickxellomycotina fungi.</title>
        <authorList>
            <person name="Reynolds N.K."/>
            <person name="Stajich J.E."/>
            <person name="Barry K."/>
            <person name="Grigoriev I.V."/>
            <person name="Crous P."/>
            <person name="Smith M.E."/>
        </authorList>
    </citation>
    <scope>NUCLEOTIDE SEQUENCE</scope>
    <source>
        <strain evidence="12">NRRL 3115</strain>
    </source>
</reference>
<dbReference type="Gene3D" id="3.90.1600.10">
    <property type="entry name" value="Palm domain of DNA polymerase"/>
    <property type="match status" value="1"/>
</dbReference>
<keyword evidence="6" id="KW-0235">DNA replication</keyword>
<dbReference type="SUPFAM" id="SSF53098">
    <property type="entry name" value="Ribonuclease H-like"/>
    <property type="match status" value="1"/>
</dbReference>
<evidence type="ECO:0000256" key="6">
    <source>
        <dbReference type="ARBA" id="ARBA00022705"/>
    </source>
</evidence>
<sequence>MVNRIKEDAPISTTFGKVLQFAVGLCKMWSPAFYISIIRDKKERFSESRFDNWLYENIRDINWNMLYLEDRCNARIKSGKNKGMRCSKKSKMILEEKVDGEGNEYCEERDSGFCSLHQTYVGKRMIEEEKVKVIYGGEAPLKKESVRTMNLKKKMVKIPIPLSVEEDISEEEFVGVMKKLCERVARLEMNEMKNYNRINEFRQFVNKLPGASPAMKDAHNFDKLVDAQEKCPNKNFVSGPEEYVKLTRHVSFEEVATKEQVEERDRREEERSKELVEGLRNPELEEMRAKGKAAEERLLKSVEDSLKECEIYKPTVEDVRTSIVTRWVGPNMAVRQSIDPVKPFVNTEGIGSKPCVEGGNILEDYDSKSFKNKRQPKFDIERKTSVLSDMLQGELRIPFADPAIDPVQDSIKDVYVKRDKRGKQLDWVQYYRYMSDVLCNFNRVCVEVDVERQNELKIGGTKEYVRNKIGSVLMRYGVRPASRAHLHEVVQELDPCCEMMVRFLKMTSPSCVNHIFSLEDEEIVVPKPIECDKPDPDYKQFIPPPLQMRKRPSRYTVESLKELKDEKVKKEKEWKEWREKKEREDREREEKKDESDYDSADEAMLKLTEELKERKEKERKELKEKKDKQRKERKEKKEKDGSDDEEEMLNYEYLSEDEILPEEFYEYVSEQLEHIEQGKGLVFNSVNLSFIDQNSRMHYYSVNNLAKLRNLIVDHDLDGAFGGSDDVPEDFMIVLSTRRFRINAIDNSGGNNYHVSDYYECIDVGGGEDNCLIECFKYLTGSMESCDEVRRKLKFASRGLLGNKHMKQLEEYFELEICVKVDEFNSYFDGGIHYFEPRVIYGELDCPSWLLYKNNHYSVILDEKVEEILKLCKTKRKLAPTDPHRSEAYYFFDYETVWDPITYKLQPYSFAMIKCDEDGNIIEQKFEIMKEYEIIEYMRLEHIRERYCAKYLIGYNNSRFDNFILLKNMADKYAKDVRKAFFANNTILTMKMYDFNVMDLCRILNMPLARACKAFKCEQQKLSLDHSVVQSMFMKGELESYIKNNYDKIKEYNLMDVKSLAELYFKTKNEIDRLCDVNIQAHKTLAGMSYRIFQKLNKDENIPIHGDSERNAIRQAVVGGRAQIFQVGEFNSEPLCCIDCVSLYPYVMLNNVFPLGDSQFTEEYEQNKIGVYKIKIMTQPQIKIMPQRDEKTAKLDWNKQQISTCATSQDIDTLKKHGCEVKVKYGFYWDEDIDRLFQSYFEPLVEEKKKQDELKDQGSDEYNPAVRELCKLLMNSLSGKLIQRDYDDIVEIVKNKHQLNSFRQKCEAPIEIIRINKYLTIVAGTLQQYINKMPTIYGALIYSYARSHMYDTILSKVDSTNLFGMDTDSAFITQTQYHELLNKYPEIFGNDFGQFKEEILDLVNEDEDGPFGIFVAPKCYCFYARNKTTAEERFIKARFKGVNTDRDRIWDTSLNFNKLTAREIHELYFGAILPKVGVDFYRKCLKENVTILHSNLTKTLINKTEYLDIKQHFCLKVIKRTSA</sequence>
<keyword evidence="7" id="KW-0239">DNA-directed DNA polymerase</keyword>
<organism evidence="12 13">
    <name type="scientific">Coemansia spiralis</name>
    <dbReference type="NCBI Taxonomy" id="417178"/>
    <lineage>
        <taxon>Eukaryota</taxon>
        <taxon>Fungi</taxon>
        <taxon>Fungi incertae sedis</taxon>
        <taxon>Zoopagomycota</taxon>
        <taxon>Kickxellomycotina</taxon>
        <taxon>Kickxellomycetes</taxon>
        <taxon>Kickxellales</taxon>
        <taxon>Kickxellaceae</taxon>
        <taxon>Coemansia</taxon>
    </lineage>
</organism>
<feature type="compositionally biased region" description="Basic and acidic residues" evidence="10">
    <location>
        <begin position="579"/>
        <end position="594"/>
    </location>
</feature>
<dbReference type="GO" id="GO:0003887">
    <property type="term" value="F:DNA-directed DNA polymerase activity"/>
    <property type="evidence" value="ECO:0007669"/>
    <property type="project" value="UniProtKB-KW"/>
</dbReference>
<evidence type="ECO:0000256" key="10">
    <source>
        <dbReference type="SAM" id="MobiDB-lite"/>
    </source>
</evidence>
<comment type="similarity">
    <text evidence="1">Belongs to the DNA polymerase type-B family.</text>
</comment>
<evidence type="ECO:0000256" key="4">
    <source>
        <dbReference type="ARBA" id="ARBA00022679"/>
    </source>
</evidence>
<keyword evidence="8" id="KW-0238">DNA-binding</keyword>
<accession>A0A9W8KUT3</accession>
<dbReference type="EC" id="2.7.7.7" evidence="2"/>
<evidence type="ECO:0000313" key="13">
    <source>
        <dbReference type="Proteomes" id="UP001151518"/>
    </source>
</evidence>
<protein>
    <recommendedName>
        <fullName evidence="3">Probable DNA polymerase</fullName>
        <ecNumber evidence="2">2.7.7.7</ecNumber>
    </recommendedName>
</protein>
<dbReference type="InterPro" id="IPR036397">
    <property type="entry name" value="RNaseH_sf"/>
</dbReference>
<evidence type="ECO:0000256" key="8">
    <source>
        <dbReference type="ARBA" id="ARBA00023125"/>
    </source>
</evidence>
<proteinExistence type="inferred from homology"/>
<dbReference type="EMBL" id="JANBTW010000198">
    <property type="protein sequence ID" value="KAJ2668466.1"/>
    <property type="molecule type" value="Genomic_DNA"/>
</dbReference>
<keyword evidence="5" id="KW-0548">Nucleotidyltransferase</keyword>
<dbReference type="Gene3D" id="3.30.420.10">
    <property type="entry name" value="Ribonuclease H-like superfamily/Ribonuclease H"/>
    <property type="match status" value="1"/>
</dbReference>
<dbReference type="OrthoDB" id="5585337at2759"/>
<dbReference type="InterPro" id="IPR043502">
    <property type="entry name" value="DNA/RNA_pol_sf"/>
</dbReference>
<dbReference type="InterPro" id="IPR023211">
    <property type="entry name" value="DNA_pol_palm_dom_sf"/>
</dbReference>
<name>A0A9W8KUT3_9FUNG</name>
<dbReference type="GO" id="GO:0006260">
    <property type="term" value="P:DNA replication"/>
    <property type="evidence" value="ECO:0007669"/>
    <property type="project" value="UniProtKB-KW"/>
</dbReference>